<dbReference type="EC" id="4.2.-.-" evidence="4"/>
<evidence type="ECO:0000259" key="5">
    <source>
        <dbReference type="Pfam" id="PF04073"/>
    </source>
</evidence>
<comment type="similarity">
    <text evidence="1 4">Belongs to the prolyl-tRNA editing family. YbaK/EbsC subfamily.</text>
</comment>
<evidence type="ECO:0000313" key="7">
    <source>
        <dbReference type="Proteomes" id="UP000767327"/>
    </source>
</evidence>
<dbReference type="GO" id="GO:0002161">
    <property type="term" value="F:aminoacyl-tRNA deacylase activity"/>
    <property type="evidence" value="ECO:0007669"/>
    <property type="project" value="InterPro"/>
</dbReference>
<evidence type="ECO:0000256" key="2">
    <source>
        <dbReference type="ARBA" id="ARBA00022917"/>
    </source>
</evidence>
<comment type="caution">
    <text evidence="6">The sequence shown here is derived from an EMBL/GenBank/DDBJ whole genome shotgun (WGS) entry which is preliminary data.</text>
</comment>
<dbReference type="AlphaFoldDB" id="A0A971CZH5"/>
<dbReference type="SUPFAM" id="SSF55826">
    <property type="entry name" value="YbaK/ProRS associated domain"/>
    <property type="match status" value="1"/>
</dbReference>
<dbReference type="InterPro" id="IPR036754">
    <property type="entry name" value="YbaK/aa-tRNA-synt-asso_dom_sf"/>
</dbReference>
<reference evidence="6" key="2">
    <citation type="submission" date="2020-01" db="EMBL/GenBank/DDBJ databases">
        <authorList>
            <person name="Campanaro S."/>
        </authorList>
    </citation>
    <scope>NUCLEOTIDE SEQUENCE</scope>
    <source>
        <strain evidence="6">AS01afH2WH_6</strain>
    </source>
</reference>
<gene>
    <name evidence="6" type="primary">ybaK</name>
    <name evidence="6" type="ORF">GXW98_06465</name>
</gene>
<keyword evidence="3 4" id="KW-0456">Lyase</keyword>
<dbReference type="PANTHER" id="PTHR30411:SF0">
    <property type="entry name" value="CYS-TRNA(PRO)_CYS-TRNA(CYS) DEACYLASE YBAK"/>
    <property type="match status" value="1"/>
</dbReference>
<accession>A0A971CZH5</accession>
<dbReference type="CDD" id="cd00002">
    <property type="entry name" value="YbaK_deacylase"/>
    <property type="match status" value="1"/>
</dbReference>
<evidence type="ECO:0000313" key="6">
    <source>
        <dbReference type="EMBL" id="NLT79908.1"/>
    </source>
</evidence>
<dbReference type="Pfam" id="PF04073">
    <property type="entry name" value="tRNA_edit"/>
    <property type="match status" value="1"/>
</dbReference>
<dbReference type="EMBL" id="JAAXZR010000022">
    <property type="protein sequence ID" value="NLT79908.1"/>
    <property type="molecule type" value="Genomic_DNA"/>
</dbReference>
<protein>
    <recommendedName>
        <fullName evidence="4">Cys-tRNA(Pro)/Cys-tRNA(Cys) deacylase</fullName>
        <ecNumber evidence="4">4.2.-.-</ecNumber>
    </recommendedName>
</protein>
<evidence type="ECO:0000256" key="3">
    <source>
        <dbReference type="ARBA" id="ARBA00023239"/>
    </source>
</evidence>
<dbReference type="GO" id="GO:0016829">
    <property type="term" value="F:lyase activity"/>
    <property type="evidence" value="ECO:0007669"/>
    <property type="project" value="UniProtKB-KW"/>
</dbReference>
<organism evidence="6 7">
    <name type="scientific">Bifidobacterium crudilactis</name>
    <dbReference type="NCBI Taxonomy" id="327277"/>
    <lineage>
        <taxon>Bacteria</taxon>
        <taxon>Bacillati</taxon>
        <taxon>Actinomycetota</taxon>
        <taxon>Actinomycetes</taxon>
        <taxon>Bifidobacteriales</taxon>
        <taxon>Bifidobacteriaceae</taxon>
        <taxon>Bifidobacterium</taxon>
    </lineage>
</organism>
<evidence type="ECO:0000256" key="4">
    <source>
        <dbReference type="PIRNR" id="PIRNR006181"/>
    </source>
</evidence>
<dbReference type="RefSeq" id="WP_273173905.1">
    <property type="nucleotide sequence ID" value="NZ_JAAXZR010000022.1"/>
</dbReference>
<proteinExistence type="inferred from homology"/>
<evidence type="ECO:0000256" key="1">
    <source>
        <dbReference type="ARBA" id="ARBA00009798"/>
    </source>
</evidence>
<dbReference type="InterPro" id="IPR007214">
    <property type="entry name" value="YbaK/aa-tRNA-synth-assoc-dom"/>
</dbReference>
<sequence>MAKAKKSHQHKGTGSTPATVALEHAGIPFHLYEYEHSADHMDNGYGLEAVEKLGKDARQIFKTLMADAGTQRVIGIVPVTGHLDLKALATAVGVKKLTMADPKIAQRESGYVLGGISPLGQRTKHVTVLDESAFAFEEILVSGGKRGFDIGISPLDLLGALDASRASIATW</sequence>
<name>A0A971CZH5_9BIFI</name>
<dbReference type="PANTHER" id="PTHR30411">
    <property type="entry name" value="CYTOPLASMIC PROTEIN"/>
    <property type="match status" value="1"/>
</dbReference>
<dbReference type="InterPro" id="IPR004369">
    <property type="entry name" value="Prolyl-tRNA_editing_YbaK/EbsC"/>
</dbReference>
<feature type="domain" description="YbaK/aminoacyl-tRNA synthetase-associated" evidence="5">
    <location>
        <begin position="48"/>
        <end position="158"/>
    </location>
</feature>
<dbReference type="Proteomes" id="UP000767327">
    <property type="component" value="Unassembled WGS sequence"/>
</dbReference>
<keyword evidence="2 4" id="KW-0648">Protein biosynthesis</keyword>
<dbReference type="GO" id="GO:0006412">
    <property type="term" value="P:translation"/>
    <property type="evidence" value="ECO:0007669"/>
    <property type="project" value="UniProtKB-KW"/>
</dbReference>
<dbReference type="PIRSF" id="PIRSF006181">
    <property type="entry name" value="EbsC_YbaK"/>
    <property type="match status" value="1"/>
</dbReference>
<dbReference type="NCBIfam" id="TIGR00011">
    <property type="entry name" value="YbaK_EbsC"/>
    <property type="match status" value="1"/>
</dbReference>
<dbReference type="Gene3D" id="3.90.960.10">
    <property type="entry name" value="YbaK/aminoacyl-tRNA synthetase-associated domain"/>
    <property type="match status" value="1"/>
</dbReference>
<reference evidence="6" key="1">
    <citation type="journal article" date="2020" name="Biotechnol. Biofuels">
        <title>New insights from the biogas microbiome by comprehensive genome-resolved metagenomics of nearly 1600 species originating from multiple anaerobic digesters.</title>
        <authorList>
            <person name="Campanaro S."/>
            <person name="Treu L."/>
            <person name="Rodriguez-R L.M."/>
            <person name="Kovalovszki A."/>
            <person name="Ziels R.M."/>
            <person name="Maus I."/>
            <person name="Zhu X."/>
            <person name="Kougias P.G."/>
            <person name="Basile A."/>
            <person name="Luo G."/>
            <person name="Schluter A."/>
            <person name="Konstantinidis K.T."/>
            <person name="Angelidaki I."/>
        </authorList>
    </citation>
    <scope>NUCLEOTIDE SEQUENCE</scope>
    <source>
        <strain evidence="6">AS01afH2WH_6</strain>
    </source>
</reference>